<gene>
    <name evidence="2" type="ORF">NEA10_07025</name>
</gene>
<sequence length="595" mass="68628">MIQATETRSQTPQSQTEVSFHYHVAMSQPQSHLLDITLEVRNWTAGHLDLTFPVWTPGSYLVREYAKQIQEFTAKTDSGTPLTWQKQSKNQWRIQTKNQPHLSISYRLFANDLTVRTNHFDETHAYFNGAATFFYSPGLEHHPIEVTIHPPHPDWQIATTLPAVENQANCFHAADFDTLVDNPFEVGIQERRSFEVLGKLHEFVVWGQGNLNLDRLVEDTKRIIELEANLFDGLPYDRYLFLLHLSAGGFGGLEHKTCCSLNYPRLAFQNRDRYRRFMQLVAHEFFHLWNVKRIRPKALERFDYEAENYTPSLWFCEGATSYYDMLIPLWSGIYGGKAFLKIFSKDVTRFYNTPGRLIQPLSESSWDAWIKLYRRDANSDNSQISYYLKGEMVALMLDLTIRRNSQNARSLTDVLRHLWDEFGKPEIGYTPQQLQAAFETAAGQDLSEFFQRYIHGTEELPLSEYLEPFGLRIKTDEAKQPPFLGVRVSDDRGITLVDFVEAGSPAAEIGLEPGDELLAINRLRVTATDFGDRLQDFNAGDEIELSFFHQDELKMMRLTLSEPRPANYTVVTVDNPTPEQAQNFQAWLGVEITNL</sequence>
<dbReference type="SUPFAM" id="SSF55486">
    <property type="entry name" value="Metalloproteases ('zincins'), catalytic domain"/>
    <property type="match status" value="1"/>
</dbReference>
<feature type="domain" description="PDZ" evidence="1">
    <location>
        <begin position="472"/>
        <end position="521"/>
    </location>
</feature>
<keyword evidence="3" id="KW-1185">Reference proteome</keyword>
<dbReference type="InterPro" id="IPR001478">
    <property type="entry name" value="PDZ"/>
</dbReference>
<dbReference type="Gene3D" id="1.10.390.10">
    <property type="entry name" value="Neutral Protease Domain 2"/>
    <property type="match status" value="1"/>
</dbReference>
<evidence type="ECO:0000313" key="3">
    <source>
        <dbReference type="Proteomes" id="UP001056708"/>
    </source>
</evidence>
<dbReference type="EMBL" id="CP098611">
    <property type="protein sequence ID" value="USR92463.1"/>
    <property type="molecule type" value="Genomic_DNA"/>
</dbReference>
<accession>A0ABY5AWL2</accession>
<evidence type="ECO:0000259" key="1">
    <source>
        <dbReference type="PROSITE" id="PS50106"/>
    </source>
</evidence>
<dbReference type="InterPro" id="IPR036034">
    <property type="entry name" value="PDZ_sf"/>
</dbReference>
<dbReference type="Pfam" id="PF17899">
    <property type="entry name" value="Peptidase_M61_N"/>
    <property type="match status" value="1"/>
</dbReference>
<dbReference type="PROSITE" id="PS50106">
    <property type="entry name" value="PDZ"/>
    <property type="match status" value="1"/>
</dbReference>
<dbReference type="InterPro" id="IPR027268">
    <property type="entry name" value="Peptidase_M4/M1_CTD_sf"/>
</dbReference>
<dbReference type="InterPro" id="IPR040756">
    <property type="entry name" value="Peptidase_M61_N"/>
</dbReference>
<evidence type="ECO:0000313" key="2">
    <source>
        <dbReference type="EMBL" id="USR92463.1"/>
    </source>
</evidence>
<dbReference type="Proteomes" id="UP001056708">
    <property type="component" value="Chromosome"/>
</dbReference>
<dbReference type="PIRSF" id="PIRSF016493">
    <property type="entry name" value="Glycyl_aminpptds"/>
    <property type="match status" value="1"/>
</dbReference>
<dbReference type="Pfam" id="PF05299">
    <property type="entry name" value="Peptidase_M61"/>
    <property type="match status" value="1"/>
</dbReference>
<dbReference type="RefSeq" id="WP_252664618.1">
    <property type="nucleotide sequence ID" value="NZ_CP098611.1"/>
</dbReference>
<dbReference type="SUPFAM" id="SSF50156">
    <property type="entry name" value="PDZ domain-like"/>
    <property type="match status" value="1"/>
</dbReference>
<proteinExistence type="predicted"/>
<organism evidence="2 3">
    <name type="scientific">Phormidium yuhuli AB48</name>
    <dbReference type="NCBI Taxonomy" id="2940671"/>
    <lineage>
        <taxon>Bacteria</taxon>
        <taxon>Bacillati</taxon>
        <taxon>Cyanobacteriota</taxon>
        <taxon>Cyanophyceae</taxon>
        <taxon>Oscillatoriophycideae</taxon>
        <taxon>Oscillatoriales</taxon>
        <taxon>Oscillatoriaceae</taxon>
        <taxon>Phormidium</taxon>
        <taxon>Phormidium yuhuli</taxon>
    </lineage>
</organism>
<dbReference type="InterPro" id="IPR024191">
    <property type="entry name" value="Peptidase_M61"/>
</dbReference>
<dbReference type="Gene3D" id="2.30.42.10">
    <property type="match status" value="1"/>
</dbReference>
<reference evidence="2" key="1">
    <citation type="submission" date="2022-06" db="EMBL/GenBank/DDBJ databases">
        <title>Genome sequence of Phormidium yuhuli AB48 isolated from an industrial photobioreactor environment.</title>
        <authorList>
            <person name="Qiu Y."/>
            <person name="Noonan A.J.C."/>
            <person name="Dofher K."/>
            <person name="Koch M."/>
            <person name="Kieft B."/>
            <person name="Lin X."/>
            <person name="Ziels R.M."/>
            <person name="Hallam S.J."/>
        </authorList>
    </citation>
    <scope>NUCLEOTIDE SEQUENCE</scope>
    <source>
        <strain evidence="2">AB48</strain>
    </source>
</reference>
<dbReference type="InterPro" id="IPR007963">
    <property type="entry name" value="Peptidase_M61_catalytic"/>
</dbReference>
<name>A0ABY5AWL2_9CYAN</name>
<dbReference type="Gene3D" id="2.60.40.3650">
    <property type="match status" value="1"/>
</dbReference>
<dbReference type="SMART" id="SM00228">
    <property type="entry name" value="PDZ"/>
    <property type="match status" value="1"/>
</dbReference>
<protein>
    <submittedName>
        <fullName evidence="2">M61 family metallopeptidase</fullName>
    </submittedName>
</protein>